<accession>A0ABT8BUF2</accession>
<reference evidence="2" key="1">
    <citation type="journal article" date="2019" name="Int. J. Syst. Evol. Microbiol.">
        <title>The Global Catalogue of Microorganisms (GCM) 10K type strain sequencing project: providing services to taxonomists for standard genome sequencing and annotation.</title>
        <authorList>
            <consortium name="The Broad Institute Genomics Platform"/>
            <consortium name="The Broad Institute Genome Sequencing Center for Infectious Disease"/>
            <person name="Wu L."/>
            <person name="Ma J."/>
        </authorList>
    </citation>
    <scope>NUCLEOTIDE SEQUENCE [LARGE SCALE GENOMIC DNA]</scope>
    <source>
        <strain evidence="2">CECT 7398</strain>
    </source>
</reference>
<name>A0ABT8BUF2_9VIBR</name>
<organism evidence="1 2">
    <name type="scientific">Vibrio ostreicida</name>
    <dbReference type="NCBI Taxonomy" id="526588"/>
    <lineage>
        <taxon>Bacteria</taxon>
        <taxon>Pseudomonadati</taxon>
        <taxon>Pseudomonadota</taxon>
        <taxon>Gammaproteobacteria</taxon>
        <taxon>Vibrionales</taxon>
        <taxon>Vibrionaceae</taxon>
        <taxon>Vibrio</taxon>
    </lineage>
</organism>
<keyword evidence="2" id="KW-1185">Reference proteome</keyword>
<gene>
    <name evidence="1" type="ORF">QWZ16_08280</name>
</gene>
<evidence type="ECO:0000313" key="1">
    <source>
        <dbReference type="EMBL" id="MDN3609698.1"/>
    </source>
</evidence>
<dbReference type="Proteomes" id="UP001238540">
    <property type="component" value="Unassembled WGS sequence"/>
</dbReference>
<proteinExistence type="predicted"/>
<comment type="caution">
    <text evidence="1">The sequence shown here is derived from an EMBL/GenBank/DDBJ whole genome shotgun (WGS) entry which is preliminary data.</text>
</comment>
<evidence type="ECO:0000313" key="2">
    <source>
        <dbReference type="Proteomes" id="UP001238540"/>
    </source>
</evidence>
<protein>
    <submittedName>
        <fullName evidence="1">Uncharacterized protein</fullName>
    </submittedName>
</protein>
<dbReference type="EMBL" id="JAUFQC010000001">
    <property type="protein sequence ID" value="MDN3609698.1"/>
    <property type="molecule type" value="Genomic_DNA"/>
</dbReference>
<sequence length="64" mass="7315">MCNRDMIDCVQLFSSTEKGCRINARNIMNVSNDLSVSRLFMIDYEVHTFAKVLAIGRYGVIILK</sequence>
<dbReference type="RefSeq" id="WP_290311464.1">
    <property type="nucleotide sequence ID" value="NZ_JAUFQC010000001.1"/>
</dbReference>